<evidence type="ECO:0000259" key="9">
    <source>
        <dbReference type="PROSITE" id="PS50059"/>
    </source>
</evidence>
<gene>
    <name evidence="10" type="primary">fklB</name>
</gene>
<name>A0A097I569_ACIBA</name>
<evidence type="ECO:0000313" key="10">
    <source>
        <dbReference type="EMBL" id="AIT56340.1"/>
    </source>
</evidence>
<dbReference type="PRINTS" id="PR01730">
    <property type="entry name" value="INFPOTNTIATR"/>
</dbReference>
<dbReference type="GO" id="GO:0006457">
    <property type="term" value="P:protein folding"/>
    <property type="evidence" value="ECO:0007669"/>
    <property type="project" value="InterPro"/>
</dbReference>
<protein>
    <recommendedName>
        <fullName evidence="7">Peptidyl-prolyl cis-trans isomerase</fullName>
        <ecNumber evidence="7">5.2.1.8</ecNumber>
    </recommendedName>
</protein>
<dbReference type="Gene3D" id="3.10.50.40">
    <property type="match status" value="1"/>
</dbReference>
<dbReference type="PANTHER" id="PTHR43811:SF57">
    <property type="entry name" value="FKBP-TYPE PEPTIDYL-PROLYL CIS-TRANS ISOMERASE FKPA-RELATED"/>
    <property type="match status" value="1"/>
</dbReference>
<dbReference type="EMBL" id="JN107991">
    <property type="protein sequence ID" value="AIT56340.1"/>
    <property type="molecule type" value="Genomic_DNA"/>
</dbReference>
<dbReference type="PROSITE" id="PS50059">
    <property type="entry name" value="FKBP_PPIASE"/>
    <property type="match status" value="1"/>
</dbReference>
<dbReference type="Pfam" id="PF01346">
    <property type="entry name" value="FKBP_N"/>
    <property type="match status" value="1"/>
</dbReference>
<proteinExistence type="inferred from homology"/>
<keyword evidence="3 8" id="KW-0732">Signal</keyword>
<dbReference type="GO" id="GO:0003755">
    <property type="term" value="F:peptidyl-prolyl cis-trans isomerase activity"/>
    <property type="evidence" value="ECO:0007669"/>
    <property type="project" value="UniProtKB-UniRule"/>
</dbReference>
<dbReference type="InterPro" id="IPR000774">
    <property type="entry name" value="PPIase_FKBP_N"/>
</dbReference>
<evidence type="ECO:0000256" key="7">
    <source>
        <dbReference type="RuleBase" id="RU003915"/>
    </source>
</evidence>
<keyword evidence="4 6" id="KW-0697">Rotamase</keyword>
<feature type="chain" id="PRO_5001930818" description="Peptidyl-prolyl cis-trans isomerase" evidence="8">
    <location>
        <begin position="29"/>
        <end position="240"/>
    </location>
</feature>
<dbReference type="EC" id="5.2.1.8" evidence="7"/>
<dbReference type="InterPro" id="IPR036944">
    <property type="entry name" value="PPIase_FKBP_N_sf"/>
</dbReference>
<evidence type="ECO:0000256" key="3">
    <source>
        <dbReference type="ARBA" id="ARBA00022729"/>
    </source>
</evidence>
<evidence type="ECO:0000256" key="1">
    <source>
        <dbReference type="ARBA" id="ARBA00000971"/>
    </source>
</evidence>
<evidence type="ECO:0000256" key="6">
    <source>
        <dbReference type="PROSITE-ProRule" id="PRU00277"/>
    </source>
</evidence>
<dbReference type="AlphaFoldDB" id="A0A097I569"/>
<dbReference type="Gene3D" id="1.10.287.460">
    <property type="entry name" value="Peptidyl-prolyl cis-trans isomerase, FKBP-type, N-terminal domain"/>
    <property type="match status" value="1"/>
</dbReference>
<comment type="catalytic activity">
    <reaction evidence="1 6 7">
        <text>[protein]-peptidylproline (omega=180) = [protein]-peptidylproline (omega=0)</text>
        <dbReference type="Rhea" id="RHEA:16237"/>
        <dbReference type="Rhea" id="RHEA-COMP:10747"/>
        <dbReference type="Rhea" id="RHEA-COMP:10748"/>
        <dbReference type="ChEBI" id="CHEBI:83833"/>
        <dbReference type="ChEBI" id="CHEBI:83834"/>
        <dbReference type="EC" id="5.2.1.8"/>
    </reaction>
</comment>
<dbReference type="FunFam" id="3.10.50.40:FF:000045">
    <property type="entry name" value="Peptidyl-prolyl cis-trans isomerase"/>
    <property type="match status" value="1"/>
</dbReference>
<evidence type="ECO:0000256" key="2">
    <source>
        <dbReference type="ARBA" id="ARBA00006577"/>
    </source>
</evidence>
<sequence>MLSCFLENVMKKISLVIAASTMSLSVFAAAPITNKSPAKDQFSYSYGYLMGRNNTDALTDLNLDIFYQGLQEGAQNKTARLTDEEMAKAINDYKKTLEAKQLVEFQKQGQQNAQAGAAFLAENAKKSGVITTKSGLQYQVLKEGSGKTPKATSRVKVNYEGRLLDGTVFDSSIARNHPVDFQLNQVIAGWTEGLQTMKEGGKTRFFIPAKLAYGEVGAGDSIGPNSTLIFDIELLQVLPK</sequence>
<dbReference type="SUPFAM" id="SSF54534">
    <property type="entry name" value="FKBP-like"/>
    <property type="match status" value="1"/>
</dbReference>
<dbReference type="PANTHER" id="PTHR43811">
    <property type="entry name" value="FKBP-TYPE PEPTIDYL-PROLYL CIS-TRANS ISOMERASE FKPA"/>
    <property type="match status" value="1"/>
</dbReference>
<dbReference type="InterPro" id="IPR001179">
    <property type="entry name" value="PPIase_FKBP_dom"/>
</dbReference>
<evidence type="ECO:0000256" key="5">
    <source>
        <dbReference type="ARBA" id="ARBA00023235"/>
    </source>
</evidence>
<comment type="similarity">
    <text evidence="2 7">Belongs to the FKBP-type PPIase family.</text>
</comment>
<dbReference type="GO" id="GO:0016020">
    <property type="term" value="C:membrane"/>
    <property type="evidence" value="ECO:0007669"/>
    <property type="project" value="InterPro"/>
</dbReference>
<keyword evidence="5 6" id="KW-0413">Isomerase</keyword>
<dbReference type="InterPro" id="IPR046357">
    <property type="entry name" value="PPIase_dom_sf"/>
</dbReference>
<dbReference type="Pfam" id="PF00254">
    <property type="entry name" value="FKBP_C"/>
    <property type="match status" value="1"/>
</dbReference>
<organism evidence="10">
    <name type="scientific">Acinetobacter baumannii</name>
    <dbReference type="NCBI Taxonomy" id="470"/>
    <lineage>
        <taxon>Bacteria</taxon>
        <taxon>Pseudomonadati</taxon>
        <taxon>Pseudomonadota</taxon>
        <taxon>Gammaproteobacteria</taxon>
        <taxon>Moraxellales</taxon>
        <taxon>Moraxellaceae</taxon>
        <taxon>Acinetobacter</taxon>
        <taxon>Acinetobacter calcoaceticus/baumannii complex</taxon>
    </lineage>
</organism>
<feature type="signal peptide" evidence="8">
    <location>
        <begin position="1"/>
        <end position="28"/>
    </location>
</feature>
<evidence type="ECO:0000256" key="4">
    <source>
        <dbReference type="ARBA" id="ARBA00023110"/>
    </source>
</evidence>
<evidence type="ECO:0000256" key="8">
    <source>
        <dbReference type="SAM" id="SignalP"/>
    </source>
</evidence>
<dbReference type="InterPro" id="IPR008104">
    <property type="entry name" value="INFPOTNTIATR"/>
</dbReference>
<feature type="domain" description="PPIase FKBP-type" evidence="9">
    <location>
        <begin position="152"/>
        <end position="238"/>
    </location>
</feature>
<reference evidence="10" key="1">
    <citation type="submission" date="2014-10" db="EMBL/GenBank/DDBJ databases">
        <title>Acinetaminic acid - a novel nonulosonic acid found in the capsule of an Acinetobacter baumannii isolate.</title>
        <authorList>
            <person name="Kenyon J.J."/>
            <person name="Marzaioli A.M."/>
            <person name="De Castro C."/>
            <person name="Hall R.M."/>
        </authorList>
    </citation>
    <scope>NUCLEOTIDE SEQUENCE</scope>
    <source>
        <strain evidence="10">D36</strain>
    </source>
</reference>
<accession>A0A097I569</accession>